<keyword evidence="3" id="KW-1185">Reference proteome</keyword>
<accession>A0A9D4AHW7</accession>
<evidence type="ECO:0008006" key="4">
    <source>
        <dbReference type="Google" id="ProtNLM"/>
    </source>
</evidence>
<evidence type="ECO:0000256" key="1">
    <source>
        <dbReference type="SAM" id="SignalP"/>
    </source>
</evidence>
<evidence type="ECO:0000313" key="2">
    <source>
        <dbReference type="EMBL" id="KAH1120905.1"/>
    </source>
</evidence>
<dbReference type="Proteomes" id="UP000828251">
    <property type="component" value="Unassembled WGS sequence"/>
</dbReference>
<feature type="signal peptide" evidence="1">
    <location>
        <begin position="1"/>
        <end position="20"/>
    </location>
</feature>
<feature type="chain" id="PRO_5039262492" description="Dirigent protein" evidence="1">
    <location>
        <begin position="21"/>
        <end position="142"/>
    </location>
</feature>
<organism evidence="2 3">
    <name type="scientific">Gossypium stocksii</name>
    <dbReference type="NCBI Taxonomy" id="47602"/>
    <lineage>
        <taxon>Eukaryota</taxon>
        <taxon>Viridiplantae</taxon>
        <taxon>Streptophyta</taxon>
        <taxon>Embryophyta</taxon>
        <taxon>Tracheophyta</taxon>
        <taxon>Spermatophyta</taxon>
        <taxon>Magnoliopsida</taxon>
        <taxon>eudicotyledons</taxon>
        <taxon>Gunneridae</taxon>
        <taxon>Pentapetalae</taxon>
        <taxon>rosids</taxon>
        <taxon>malvids</taxon>
        <taxon>Malvales</taxon>
        <taxon>Malvaceae</taxon>
        <taxon>Malvoideae</taxon>
        <taxon>Gossypium</taxon>
    </lineage>
</organism>
<name>A0A9D4AHW7_9ROSI</name>
<dbReference type="EMBL" id="JAIQCV010000002">
    <property type="protein sequence ID" value="KAH1120905.1"/>
    <property type="molecule type" value="Genomic_DNA"/>
</dbReference>
<sequence length="142" mass="16169">MKPSMYLWLCTLKISFLCFSFSVKPVASVLHSYSDHCFSIVPEPVPNSEPPSYEFGSFGPSQSGFYYSDGDFRVVSSNITRYTNSFSFYTTAVSQTDKHGVFMIEGSFELQSPFVLQSLLYGSESSNLTYRLRLLIIRIRLF</sequence>
<proteinExistence type="predicted"/>
<keyword evidence="1" id="KW-0732">Signal</keyword>
<protein>
    <recommendedName>
        <fullName evidence="4">Dirigent protein</fullName>
    </recommendedName>
</protein>
<evidence type="ECO:0000313" key="3">
    <source>
        <dbReference type="Proteomes" id="UP000828251"/>
    </source>
</evidence>
<comment type="caution">
    <text evidence="2">The sequence shown here is derived from an EMBL/GenBank/DDBJ whole genome shotgun (WGS) entry which is preliminary data.</text>
</comment>
<dbReference type="AlphaFoldDB" id="A0A9D4AHW7"/>
<gene>
    <name evidence="2" type="ORF">J1N35_004065</name>
</gene>
<reference evidence="2 3" key="1">
    <citation type="journal article" date="2021" name="Plant Biotechnol. J.">
        <title>Multi-omics assisted identification of the key and species-specific regulatory components of drought-tolerant mechanisms in Gossypium stocksii.</title>
        <authorList>
            <person name="Yu D."/>
            <person name="Ke L."/>
            <person name="Zhang D."/>
            <person name="Wu Y."/>
            <person name="Sun Y."/>
            <person name="Mei J."/>
            <person name="Sun J."/>
            <person name="Sun Y."/>
        </authorList>
    </citation>
    <scope>NUCLEOTIDE SEQUENCE [LARGE SCALE GENOMIC DNA]</scope>
    <source>
        <strain evidence="3">cv. E1</strain>
        <tissue evidence="2">Leaf</tissue>
    </source>
</reference>